<dbReference type="PANTHER" id="PTHR35041:SF6">
    <property type="entry name" value="FORMYLMETHIONINE DEFORMYLASE-LIKE PROTEIN-RELATED"/>
    <property type="match status" value="1"/>
</dbReference>
<reference evidence="4" key="1">
    <citation type="submission" date="2017-03" db="EMBL/GenBank/DDBJ databases">
        <title>Genomes of endolithic fungi from Antarctica.</title>
        <authorList>
            <person name="Coleine C."/>
            <person name="Masonjones S."/>
            <person name="Stajich J.E."/>
        </authorList>
    </citation>
    <scope>NUCLEOTIDE SEQUENCE [LARGE SCALE GENOMIC DNA]</scope>
    <source>
        <strain evidence="4">CCFEE 5527</strain>
    </source>
</reference>
<keyword evidence="2" id="KW-0472">Membrane</keyword>
<protein>
    <submittedName>
        <fullName evidence="3">Uncharacterized protein</fullName>
    </submittedName>
</protein>
<keyword evidence="2" id="KW-0812">Transmembrane</keyword>
<proteinExistence type="predicted"/>
<organism evidence="3 4">
    <name type="scientific">Cryoendolithus antarcticus</name>
    <dbReference type="NCBI Taxonomy" id="1507870"/>
    <lineage>
        <taxon>Eukaryota</taxon>
        <taxon>Fungi</taxon>
        <taxon>Dikarya</taxon>
        <taxon>Ascomycota</taxon>
        <taxon>Pezizomycotina</taxon>
        <taxon>Dothideomycetes</taxon>
        <taxon>Dothideomycetidae</taxon>
        <taxon>Cladosporiales</taxon>
        <taxon>Cladosporiaceae</taxon>
        <taxon>Cryoendolithus</taxon>
    </lineage>
</organism>
<evidence type="ECO:0000256" key="1">
    <source>
        <dbReference type="SAM" id="MobiDB-lite"/>
    </source>
</evidence>
<comment type="caution">
    <text evidence="3">The sequence shown here is derived from an EMBL/GenBank/DDBJ whole genome shotgun (WGS) entry which is preliminary data.</text>
</comment>
<name>A0A1V8SGD9_9PEZI</name>
<feature type="region of interest" description="Disordered" evidence="1">
    <location>
        <begin position="242"/>
        <end position="295"/>
    </location>
</feature>
<gene>
    <name evidence="3" type="ORF">B0A48_15472</name>
</gene>
<evidence type="ECO:0000256" key="2">
    <source>
        <dbReference type="SAM" id="Phobius"/>
    </source>
</evidence>
<feature type="compositionally biased region" description="Low complexity" evidence="1">
    <location>
        <begin position="249"/>
        <end position="258"/>
    </location>
</feature>
<feature type="compositionally biased region" description="Basic and acidic residues" evidence="1">
    <location>
        <begin position="280"/>
        <end position="295"/>
    </location>
</feature>
<dbReference type="STRING" id="1507870.A0A1V8SGD9"/>
<sequence length="295" mass="32575">MNELVFSRRFVYNGFNGTHEAIVTLDDHNFTDQYPDPDSQKLSVCDWSTIEALTETLPCSGAPLADGHRDQYMPGTYFENVALTPQGQEVFGDTLKNHLNQLSMATELPFANFAKSYNRSTGVSLQDALEELFQNFTISLLSEPYLHSPYTPEPSALVTFSTFHNVYTYSYRTLWIAYGLAIVFATLSVLGGAIALLLNGASYSTTFSTIVRVGRTVQLSEEVSAADGEGFEPLPKHLAKAKVRFPHTRSGSAAPSSEASREREKEPSVNVKSQLLSPEEAERRDARMGADPADR</sequence>
<keyword evidence="2" id="KW-1133">Transmembrane helix</keyword>
<evidence type="ECO:0000313" key="4">
    <source>
        <dbReference type="Proteomes" id="UP000192596"/>
    </source>
</evidence>
<dbReference type="InParanoid" id="A0A1V8SGD9"/>
<evidence type="ECO:0000313" key="3">
    <source>
        <dbReference type="EMBL" id="OQN98196.1"/>
    </source>
</evidence>
<keyword evidence="4" id="KW-1185">Reference proteome</keyword>
<dbReference type="AlphaFoldDB" id="A0A1V8SGD9"/>
<feature type="transmembrane region" description="Helical" evidence="2">
    <location>
        <begin position="175"/>
        <end position="198"/>
    </location>
</feature>
<dbReference type="PANTHER" id="PTHR35041">
    <property type="entry name" value="MEDIATOR OF RNA POLYMERASE II TRANSCRIPTION SUBUNIT 1"/>
    <property type="match status" value="1"/>
</dbReference>
<accession>A0A1V8SGD9</accession>
<dbReference type="EMBL" id="NAJO01000047">
    <property type="protein sequence ID" value="OQN98196.1"/>
    <property type="molecule type" value="Genomic_DNA"/>
</dbReference>
<dbReference type="Proteomes" id="UP000192596">
    <property type="component" value="Unassembled WGS sequence"/>
</dbReference>
<dbReference type="OrthoDB" id="3650501at2759"/>